<keyword evidence="6 13" id="KW-0418">Kinase</keyword>
<dbReference type="SUPFAM" id="SSF55874">
    <property type="entry name" value="ATPase domain of HSP90 chaperone/DNA topoisomerase II/histidine kinase"/>
    <property type="match status" value="1"/>
</dbReference>
<dbReference type="InterPro" id="IPR003594">
    <property type="entry name" value="HATPase_dom"/>
</dbReference>
<keyword evidence="7" id="KW-0067">ATP-binding</keyword>
<dbReference type="GO" id="GO:0000155">
    <property type="term" value="F:phosphorelay sensor kinase activity"/>
    <property type="evidence" value="ECO:0007669"/>
    <property type="project" value="InterPro"/>
</dbReference>
<evidence type="ECO:0000256" key="6">
    <source>
        <dbReference type="ARBA" id="ARBA00022777"/>
    </source>
</evidence>
<accession>A0A6J4RXY8</accession>
<dbReference type="GO" id="GO:0016020">
    <property type="term" value="C:membrane"/>
    <property type="evidence" value="ECO:0007669"/>
    <property type="project" value="InterPro"/>
</dbReference>
<dbReference type="InterPro" id="IPR036890">
    <property type="entry name" value="HATPase_C_sf"/>
</dbReference>
<evidence type="ECO:0000259" key="11">
    <source>
        <dbReference type="Pfam" id="PF07730"/>
    </source>
</evidence>
<dbReference type="PANTHER" id="PTHR24421">
    <property type="entry name" value="NITRATE/NITRITE SENSOR PROTEIN NARX-RELATED"/>
    <property type="match status" value="1"/>
</dbReference>
<evidence type="ECO:0000256" key="2">
    <source>
        <dbReference type="ARBA" id="ARBA00012438"/>
    </source>
</evidence>
<keyword evidence="5" id="KW-0547">Nucleotide-binding</keyword>
<feature type="coiled-coil region" evidence="9">
    <location>
        <begin position="165"/>
        <end position="199"/>
    </location>
</feature>
<evidence type="ECO:0000256" key="3">
    <source>
        <dbReference type="ARBA" id="ARBA00022553"/>
    </source>
</evidence>
<dbReference type="Pfam" id="PF23539">
    <property type="entry name" value="DUF7134"/>
    <property type="match status" value="1"/>
</dbReference>
<dbReference type="AlphaFoldDB" id="A0A6J4RXY8"/>
<evidence type="ECO:0000256" key="4">
    <source>
        <dbReference type="ARBA" id="ARBA00022679"/>
    </source>
</evidence>
<dbReference type="GO" id="GO:0046983">
    <property type="term" value="F:protein dimerization activity"/>
    <property type="evidence" value="ECO:0007669"/>
    <property type="project" value="InterPro"/>
</dbReference>
<reference evidence="13" key="1">
    <citation type="submission" date="2020-02" db="EMBL/GenBank/DDBJ databases">
        <authorList>
            <person name="Meier V. D."/>
        </authorList>
    </citation>
    <scope>NUCLEOTIDE SEQUENCE</scope>
    <source>
        <strain evidence="13">AVDCRST_MAG67</strain>
    </source>
</reference>
<evidence type="ECO:0000259" key="10">
    <source>
        <dbReference type="Pfam" id="PF02518"/>
    </source>
</evidence>
<protein>
    <recommendedName>
        <fullName evidence="2">histidine kinase</fullName>
        <ecNumber evidence="2">2.7.13.3</ecNumber>
    </recommendedName>
</protein>
<evidence type="ECO:0000256" key="8">
    <source>
        <dbReference type="ARBA" id="ARBA00023012"/>
    </source>
</evidence>
<keyword evidence="3" id="KW-0597">Phosphoprotein</keyword>
<dbReference type="InterPro" id="IPR011712">
    <property type="entry name" value="Sig_transdc_His_kin_sub3_dim/P"/>
</dbReference>
<evidence type="ECO:0000256" key="7">
    <source>
        <dbReference type="ARBA" id="ARBA00022840"/>
    </source>
</evidence>
<dbReference type="Pfam" id="PF07730">
    <property type="entry name" value="HisKA_3"/>
    <property type="match status" value="1"/>
</dbReference>
<feature type="domain" description="Histidine kinase/HSP90-like ATPase" evidence="10">
    <location>
        <begin position="307"/>
        <end position="392"/>
    </location>
</feature>
<keyword evidence="8" id="KW-0902">Two-component regulatory system</keyword>
<dbReference type="EC" id="2.7.13.3" evidence="2"/>
<name>A0A6J4RXY8_9ACTN</name>
<evidence type="ECO:0000313" key="13">
    <source>
        <dbReference type="EMBL" id="CAA9479790.1"/>
    </source>
</evidence>
<keyword evidence="4" id="KW-0808">Transferase</keyword>
<dbReference type="InterPro" id="IPR055558">
    <property type="entry name" value="DUF7134"/>
</dbReference>
<evidence type="ECO:0000256" key="9">
    <source>
        <dbReference type="SAM" id="Coils"/>
    </source>
</evidence>
<dbReference type="Gene3D" id="1.20.5.1930">
    <property type="match status" value="1"/>
</dbReference>
<keyword evidence="9" id="KW-0175">Coiled coil</keyword>
<dbReference type="Gene3D" id="3.30.565.10">
    <property type="entry name" value="Histidine kinase-like ATPase, C-terminal domain"/>
    <property type="match status" value="1"/>
</dbReference>
<dbReference type="GO" id="GO:0005524">
    <property type="term" value="F:ATP binding"/>
    <property type="evidence" value="ECO:0007669"/>
    <property type="project" value="UniProtKB-KW"/>
</dbReference>
<evidence type="ECO:0000259" key="12">
    <source>
        <dbReference type="Pfam" id="PF23539"/>
    </source>
</evidence>
<dbReference type="PANTHER" id="PTHR24421:SF10">
    <property type="entry name" value="NITRATE_NITRITE SENSOR PROTEIN NARQ"/>
    <property type="match status" value="1"/>
</dbReference>
<evidence type="ECO:0000256" key="5">
    <source>
        <dbReference type="ARBA" id="ARBA00022741"/>
    </source>
</evidence>
<dbReference type="Pfam" id="PF02518">
    <property type="entry name" value="HATPase_c"/>
    <property type="match status" value="1"/>
</dbReference>
<evidence type="ECO:0000256" key="1">
    <source>
        <dbReference type="ARBA" id="ARBA00000085"/>
    </source>
</evidence>
<dbReference type="EMBL" id="CADCVQ010000039">
    <property type="protein sequence ID" value="CAA9479790.1"/>
    <property type="molecule type" value="Genomic_DNA"/>
</dbReference>
<gene>
    <name evidence="13" type="ORF">AVDCRST_MAG67-790</name>
</gene>
<dbReference type="InterPro" id="IPR050482">
    <property type="entry name" value="Sensor_HK_TwoCompSys"/>
</dbReference>
<feature type="domain" description="DUF7134" evidence="12">
    <location>
        <begin position="36"/>
        <end position="169"/>
    </location>
</feature>
<dbReference type="CDD" id="cd16917">
    <property type="entry name" value="HATPase_UhpB-NarQ-NarX-like"/>
    <property type="match status" value="1"/>
</dbReference>
<proteinExistence type="predicted"/>
<feature type="domain" description="Signal transduction histidine kinase subgroup 3 dimerisation and phosphoacceptor" evidence="11">
    <location>
        <begin position="197"/>
        <end position="262"/>
    </location>
</feature>
<sequence length="393" mass="42693">MRTLASARSQALVLLNVLLVAFLLGTSQYEVWVGPIFQESQGPRVANALLLSAACLPLLWRRSRPLLSFGIVVVAVLAQAKLEAYAGADQRDDQGTLQLWFATLIAFYSLATHAHRRHAMVAASIAGVVWLANDVRELLVGDTDIDHTMPAWFIIGGAWGLGYALRGRRQQVEELADRSARLEREREEQSRAAVAAERAQIARELHDVVAHSLSVMVVQAQAADRVLEGEQPSAREALRSVHATGRQALVEMRRLVGLLRENPELELAPQPGLGRLDELVEQMREAGLPVELKIEGDQRALTPGVDLSAYRIVQEALTNVLKHAGGARACVAVRFGVDEVELEVVDDGNGPHNGADGGHGLVGMSERVALYGGILDYGGHDGHGFRVRARLPT</sequence>
<comment type="catalytic activity">
    <reaction evidence="1">
        <text>ATP + protein L-histidine = ADP + protein N-phospho-L-histidine.</text>
        <dbReference type="EC" id="2.7.13.3"/>
    </reaction>
</comment>
<organism evidence="13">
    <name type="scientific">uncultured Solirubrobacteraceae bacterium</name>
    <dbReference type="NCBI Taxonomy" id="1162706"/>
    <lineage>
        <taxon>Bacteria</taxon>
        <taxon>Bacillati</taxon>
        <taxon>Actinomycetota</taxon>
        <taxon>Thermoleophilia</taxon>
        <taxon>Solirubrobacterales</taxon>
        <taxon>Solirubrobacteraceae</taxon>
        <taxon>environmental samples</taxon>
    </lineage>
</organism>